<dbReference type="EMBL" id="AOHW01000008">
    <property type="protein sequence ID" value="ELY45233.1"/>
    <property type="molecule type" value="Genomic_DNA"/>
</dbReference>
<dbReference type="CDD" id="cd01071">
    <property type="entry name" value="PBP2_PhnD_like"/>
    <property type="match status" value="1"/>
</dbReference>
<comment type="caution">
    <text evidence="2">The sequence shown here is derived from an EMBL/GenBank/DDBJ whole genome shotgun (WGS) entry which is preliminary data.</text>
</comment>
<organism evidence="2 3">
    <name type="scientific">Natronorubrum tibetense GA33</name>
    <dbReference type="NCBI Taxonomy" id="1114856"/>
    <lineage>
        <taxon>Archaea</taxon>
        <taxon>Methanobacteriati</taxon>
        <taxon>Methanobacteriota</taxon>
        <taxon>Stenosarchaea group</taxon>
        <taxon>Halobacteria</taxon>
        <taxon>Halobacteriales</taxon>
        <taxon>Natrialbaceae</taxon>
        <taxon>Natronorubrum</taxon>
    </lineage>
</organism>
<dbReference type="AlphaFoldDB" id="L9WA90"/>
<dbReference type="STRING" id="1114856.GCA_000383975_03373"/>
<name>L9WA90_9EURY</name>
<dbReference type="OrthoDB" id="146127at2157"/>
<dbReference type="Gene3D" id="3.40.190.10">
    <property type="entry name" value="Periplasmic binding protein-like II"/>
    <property type="match status" value="2"/>
</dbReference>
<dbReference type="Proteomes" id="UP000011599">
    <property type="component" value="Unassembled WGS sequence"/>
</dbReference>
<sequence length="341" mass="37171">MNRRTYLGAVVGSLTAGVAGCLDGFAGSDIDEDEHPVGAWADGSIEFGLPPFQSQEELEEQYAGTFEWLADGFDEVDSVDGVPTTNYSGVVESVVNGHTELANLSPFIFVLAQEDDVHPLAINWSHGSDSYHTYIATRTDTDVEEIADLEGKTIAMVDPMSASGGMFPRYRLSQEGLHAGDLETDPEDFDIQWAGSHDAALRVLEEGHVDAAAYGDFQHPDDDEIVKIAESDPIPFDVIVAKPDTPEEVREELADRLVETPEEALEDHRVDEYGEFDPDLYDHVRDIAEEMGVDIETLDDAEDEDSDDDEDNGTDDDGAETDDGDDGAETDDGDDGNESDE</sequence>
<gene>
    <name evidence="2" type="ORF">C496_04207</name>
</gene>
<proteinExistence type="predicted"/>
<feature type="region of interest" description="Disordered" evidence="1">
    <location>
        <begin position="289"/>
        <end position="341"/>
    </location>
</feature>
<dbReference type="RefSeq" id="WP_006088601.1">
    <property type="nucleotide sequence ID" value="NZ_AOHW01000008.1"/>
</dbReference>
<evidence type="ECO:0000313" key="2">
    <source>
        <dbReference type="EMBL" id="ELY45233.1"/>
    </source>
</evidence>
<protein>
    <submittedName>
        <fullName evidence="2">Phosphonate ABC transporter substrate-binding protein</fullName>
    </submittedName>
</protein>
<dbReference type="eggNOG" id="arCOG01805">
    <property type="taxonomic scope" value="Archaea"/>
</dbReference>
<evidence type="ECO:0000313" key="3">
    <source>
        <dbReference type="Proteomes" id="UP000011599"/>
    </source>
</evidence>
<dbReference type="SUPFAM" id="SSF53850">
    <property type="entry name" value="Periplasmic binding protein-like II"/>
    <property type="match status" value="1"/>
</dbReference>
<accession>L9WA90</accession>
<dbReference type="PROSITE" id="PS51257">
    <property type="entry name" value="PROKAR_LIPOPROTEIN"/>
    <property type="match status" value="1"/>
</dbReference>
<keyword evidence="3" id="KW-1185">Reference proteome</keyword>
<dbReference type="PANTHER" id="PTHR35841">
    <property type="entry name" value="PHOSPHONATES-BINDING PERIPLASMIC PROTEIN"/>
    <property type="match status" value="1"/>
</dbReference>
<reference evidence="2 3" key="1">
    <citation type="journal article" date="2014" name="PLoS Genet.">
        <title>Phylogenetically driven sequencing of extremely halophilic archaea reveals strategies for static and dynamic osmo-response.</title>
        <authorList>
            <person name="Becker E.A."/>
            <person name="Seitzer P.M."/>
            <person name="Tritt A."/>
            <person name="Larsen D."/>
            <person name="Krusor M."/>
            <person name="Yao A.I."/>
            <person name="Wu D."/>
            <person name="Madern D."/>
            <person name="Eisen J.A."/>
            <person name="Darling A.E."/>
            <person name="Facciotti M.T."/>
        </authorList>
    </citation>
    <scope>NUCLEOTIDE SEQUENCE [LARGE SCALE GENOMIC DNA]</scope>
    <source>
        <strain evidence="2 3">GA33</strain>
    </source>
</reference>
<dbReference type="PATRIC" id="fig|1114856.3.peg.873"/>
<dbReference type="PANTHER" id="PTHR35841:SF1">
    <property type="entry name" value="PHOSPHONATES-BINDING PERIPLASMIC PROTEIN"/>
    <property type="match status" value="1"/>
</dbReference>
<evidence type="ECO:0000256" key="1">
    <source>
        <dbReference type="SAM" id="MobiDB-lite"/>
    </source>
</evidence>
<dbReference type="Pfam" id="PF12974">
    <property type="entry name" value="Phosphonate-bd"/>
    <property type="match status" value="1"/>
</dbReference>